<dbReference type="EC" id="3.1.3.95" evidence="3"/>
<dbReference type="Pfam" id="PF01363">
    <property type="entry name" value="FYVE"/>
    <property type="match status" value="1"/>
</dbReference>
<dbReference type="STRING" id="400682.A0A1X7UTF5"/>
<evidence type="ECO:0000256" key="1">
    <source>
        <dbReference type="ARBA" id="ARBA00004370"/>
    </source>
</evidence>
<evidence type="ECO:0000256" key="2">
    <source>
        <dbReference type="ARBA" id="ARBA00007471"/>
    </source>
</evidence>
<keyword evidence="7" id="KW-0862">Zinc</keyword>
<feature type="domain" description="Myotubularin phosphatase" evidence="16">
    <location>
        <begin position="125"/>
        <end position="498"/>
    </location>
</feature>
<dbReference type="InterPro" id="IPR016130">
    <property type="entry name" value="Tyr_Pase_AS"/>
</dbReference>
<evidence type="ECO:0000256" key="3">
    <source>
        <dbReference type="ARBA" id="ARBA00012903"/>
    </source>
</evidence>
<feature type="active site" description="Phosphocysteine intermediate" evidence="11">
    <location>
        <position position="337"/>
    </location>
</feature>
<evidence type="ECO:0000256" key="13">
    <source>
        <dbReference type="PROSITE-ProRule" id="PRU00091"/>
    </source>
</evidence>
<dbReference type="FunCoup" id="A0A1X7UTF5">
    <property type="interactions" value="43"/>
</dbReference>
<evidence type="ECO:0000313" key="17">
    <source>
        <dbReference type="EnsemblMetazoa" id="Aqu2.1.31058_001"/>
    </source>
</evidence>
<evidence type="ECO:0000256" key="8">
    <source>
        <dbReference type="ARBA" id="ARBA00023098"/>
    </source>
</evidence>
<dbReference type="InterPro" id="IPR011993">
    <property type="entry name" value="PH-like_dom_sf"/>
</dbReference>
<dbReference type="PROSITE" id="PS50178">
    <property type="entry name" value="ZF_FYVE"/>
    <property type="match status" value="1"/>
</dbReference>
<feature type="region of interest" description="Disordered" evidence="14">
    <location>
        <begin position="561"/>
        <end position="583"/>
    </location>
</feature>
<dbReference type="EnsemblMetazoa" id="Aqu2.1.31058_001">
    <property type="protein sequence ID" value="Aqu2.1.31058_001"/>
    <property type="gene ID" value="Aqu2.1.31058"/>
</dbReference>
<dbReference type="InterPro" id="IPR011011">
    <property type="entry name" value="Znf_FYVE_PHD"/>
</dbReference>
<dbReference type="SUPFAM" id="SSF52799">
    <property type="entry name" value="(Phosphotyrosine protein) phosphatases II"/>
    <property type="match status" value="1"/>
</dbReference>
<dbReference type="InterPro" id="IPR048994">
    <property type="entry name" value="PH-GRAM_MTMR6-9"/>
</dbReference>
<feature type="domain" description="FYVE-type" evidence="15">
    <location>
        <begin position="621"/>
        <end position="673"/>
    </location>
</feature>
<dbReference type="GO" id="GO:0046856">
    <property type="term" value="P:phosphatidylinositol dephosphorylation"/>
    <property type="evidence" value="ECO:0007669"/>
    <property type="project" value="TreeGrafter"/>
</dbReference>
<keyword evidence="6" id="KW-0378">Hydrolase</keyword>
<gene>
    <name evidence="17" type="primary">100640623</name>
</gene>
<evidence type="ECO:0000256" key="14">
    <source>
        <dbReference type="SAM" id="MobiDB-lite"/>
    </source>
</evidence>
<keyword evidence="4" id="KW-0479">Metal-binding</keyword>
<dbReference type="SUPFAM" id="SSF57903">
    <property type="entry name" value="FYVE/PHD zinc finger"/>
    <property type="match status" value="1"/>
</dbReference>
<dbReference type="SMART" id="SM00404">
    <property type="entry name" value="PTPc_motif"/>
    <property type="match status" value="1"/>
</dbReference>
<dbReference type="SUPFAM" id="SSF50729">
    <property type="entry name" value="PH domain-like"/>
    <property type="match status" value="1"/>
</dbReference>
<reference evidence="17" key="2">
    <citation type="submission" date="2017-05" db="UniProtKB">
        <authorList>
            <consortium name="EnsemblMetazoa"/>
        </authorList>
    </citation>
    <scope>IDENTIFICATION</scope>
</reference>
<dbReference type="PROSITE" id="PS51339">
    <property type="entry name" value="PPASE_MYOTUBULARIN"/>
    <property type="match status" value="1"/>
</dbReference>
<evidence type="ECO:0000256" key="4">
    <source>
        <dbReference type="ARBA" id="ARBA00022723"/>
    </source>
</evidence>
<proteinExistence type="inferred from homology"/>
<evidence type="ECO:0000256" key="6">
    <source>
        <dbReference type="ARBA" id="ARBA00022801"/>
    </source>
</evidence>
<keyword evidence="9" id="KW-0472">Membrane</keyword>
<dbReference type="InterPro" id="IPR030564">
    <property type="entry name" value="Myotubularin"/>
</dbReference>
<accession>A0A1X7UTF5</accession>
<dbReference type="KEGG" id="aqu:100640623"/>
<evidence type="ECO:0000256" key="12">
    <source>
        <dbReference type="PIRSR" id="PIRSR630564-2"/>
    </source>
</evidence>
<dbReference type="Gene3D" id="2.30.29.30">
    <property type="entry name" value="Pleckstrin-homology domain (PH domain)/Phosphotyrosine-binding domain (PTB)"/>
    <property type="match status" value="1"/>
</dbReference>
<keyword evidence="8" id="KW-0443">Lipid metabolism</keyword>
<dbReference type="EnsemblMetazoa" id="XM_019996874.1">
    <property type="protein sequence ID" value="XP_019852433.1"/>
    <property type="gene ID" value="LOC100640623"/>
</dbReference>
<organism evidence="17">
    <name type="scientific">Amphimedon queenslandica</name>
    <name type="common">Sponge</name>
    <dbReference type="NCBI Taxonomy" id="400682"/>
    <lineage>
        <taxon>Eukaryota</taxon>
        <taxon>Metazoa</taxon>
        <taxon>Porifera</taxon>
        <taxon>Demospongiae</taxon>
        <taxon>Heteroscleromorpha</taxon>
        <taxon>Haplosclerida</taxon>
        <taxon>Niphatidae</taxon>
        <taxon>Amphimedon</taxon>
    </lineage>
</organism>
<dbReference type="Pfam" id="PF06602">
    <property type="entry name" value="Myotub-related"/>
    <property type="match status" value="1"/>
</dbReference>
<dbReference type="PROSITE" id="PS00383">
    <property type="entry name" value="TYR_PHOSPHATASE_1"/>
    <property type="match status" value="1"/>
</dbReference>
<protein>
    <recommendedName>
        <fullName evidence="3">phosphatidylinositol-3,5-bisphosphate 3-phosphatase</fullName>
        <ecNumber evidence="3">3.1.3.95</ecNumber>
    </recommendedName>
    <alternativeName>
        <fullName evidence="10">Phosphatidylinositol-3,5-bisphosphate 3-phosphatase</fullName>
    </alternativeName>
</protein>
<dbReference type="OrthoDB" id="271628at2759"/>
<keyword evidence="18" id="KW-1185">Reference proteome</keyword>
<dbReference type="AlphaFoldDB" id="A0A1X7UTF5"/>
<dbReference type="InterPro" id="IPR000306">
    <property type="entry name" value="Znf_FYVE"/>
</dbReference>
<dbReference type="Gene3D" id="3.30.40.10">
    <property type="entry name" value="Zinc/RING finger domain, C3HC4 (zinc finger)"/>
    <property type="match status" value="1"/>
</dbReference>
<dbReference type="GO" id="GO:0052629">
    <property type="term" value="F:phosphatidylinositol-3,5-bisphosphate 3-phosphatase activity"/>
    <property type="evidence" value="ECO:0007669"/>
    <property type="project" value="UniProtKB-EC"/>
</dbReference>
<evidence type="ECO:0000313" key="18">
    <source>
        <dbReference type="Proteomes" id="UP000007879"/>
    </source>
</evidence>
<evidence type="ECO:0000256" key="11">
    <source>
        <dbReference type="PIRSR" id="PIRSR630564-1"/>
    </source>
</evidence>
<reference evidence="18" key="1">
    <citation type="journal article" date="2010" name="Nature">
        <title>The Amphimedon queenslandica genome and the evolution of animal complexity.</title>
        <authorList>
            <person name="Srivastava M."/>
            <person name="Simakov O."/>
            <person name="Chapman J."/>
            <person name="Fahey B."/>
            <person name="Gauthier M.E."/>
            <person name="Mitros T."/>
            <person name="Richards G.S."/>
            <person name="Conaco C."/>
            <person name="Dacre M."/>
            <person name="Hellsten U."/>
            <person name="Larroux C."/>
            <person name="Putnam N.H."/>
            <person name="Stanke M."/>
            <person name="Adamska M."/>
            <person name="Darling A."/>
            <person name="Degnan S.M."/>
            <person name="Oakley T.H."/>
            <person name="Plachetzki D.C."/>
            <person name="Zhai Y."/>
            <person name="Adamski M."/>
            <person name="Calcino A."/>
            <person name="Cummins S.F."/>
            <person name="Goodstein D.M."/>
            <person name="Harris C."/>
            <person name="Jackson D.J."/>
            <person name="Leys S.P."/>
            <person name="Shu S."/>
            <person name="Woodcroft B.J."/>
            <person name="Vervoort M."/>
            <person name="Kosik K.S."/>
            <person name="Manning G."/>
            <person name="Degnan B.M."/>
            <person name="Rokhsar D.S."/>
        </authorList>
    </citation>
    <scope>NUCLEOTIDE SEQUENCE [LARGE SCALE GENOMIC DNA]</scope>
</reference>
<dbReference type="Proteomes" id="UP000007879">
    <property type="component" value="Unassembled WGS sequence"/>
</dbReference>
<keyword evidence="5 13" id="KW-0863">Zinc-finger</keyword>
<dbReference type="eggNOG" id="KOG1089">
    <property type="taxonomic scope" value="Eukaryota"/>
</dbReference>
<comment type="similarity">
    <text evidence="2">Belongs to the protein-tyrosine phosphatase family. Non-receptor class myotubularin subfamily.</text>
</comment>
<dbReference type="GO" id="GO:0004438">
    <property type="term" value="F:phosphatidylinositol-3-phosphate phosphatase activity"/>
    <property type="evidence" value="ECO:0007669"/>
    <property type="project" value="TreeGrafter"/>
</dbReference>
<dbReference type="InParanoid" id="A0A1X7UTF5"/>
<dbReference type="GO" id="GO:0016020">
    <property type="term" value="C:membrane"/>
    <property type="evidence" value="ECO:0007669"/>
    <property type="project" value="UniProtKB-SubCell"/>
</dbReference>
<dbReference type="InterPro" id="IPR003595">
    <property type="entry name" value="Tyr_Pase_cat"/>
</dbReference>
<feature type="binding site" evidence="12">
    <location>
        <begin position="275"/>
        <end position="276"/>
    </location>
    <ligand>
        <name>substrate</name>
    </ligand>
</feature>
<evidence type="ECO:0000256" key="10">
    <source>
        <dbReference type="ARBA" id="ARBA00032571"/>
    </source>
</evidence>
<evidence type="ECO:0000259" key="16">
    <source>
        <dbReference type="PROSITE" id="PS51339"/>
    </source>
</evidence>
<dbReference type="InterPro" id="IPR013083">
    <property type="entry name" value="Znf_RING/FYVE/PHD"/>
</dbReference>
<sequence length="682" mass="78200">MDSRIKTPKVERVLLYQRHRRREYVTGTLCLTDRHLIFIEPTGLMETWVLYHHIHSVERQSLTTKGYPLVIETKTFRQLFMIIPRESDCHDIMDTIASFSRPDTYRELYAFQFTPSSDGFVKSSGWNLYDSVVEYGRMGVPNEHWVCTELNKDYELCETYSNTLFVPAKAEKSVVLGSAKFRSKGRLPVLSYYCQAKNSALCRSSQPLTYITRRSQEDEAMIQAIIDANPNSSSLHLLDSRPKINAVANKAAHKGGYETTDNYPNIVYQFNNIQNIHVMRESLQKLLEALHSPAGVSSVLQGLDASSWLRHIHLVLEAGAFIAKALYTEGINVLVHCSDGWDRTAQTCSLASLMIDKYYRTIHGFMILIEKEWLSFGHKFTIRSGHINSDSKEVSPIFTQFLDAVWQIMVQFPKSFEFNELFLLTIHDHLFSCQFGTFLGNNERDRKINKFSEKTYSLWGYIWSRLDDFTNPLFDNDTENYIMPKTEVSILSLWRGLYCCYETGPHPQELMEEVAGSLRQQNVCIQDHIKYLEQHRDSLEKQIKEYQECLSLCSSTTSTSEDVFTDESKDPSSSEPDGRAPLKGCNEKLRLESLNLRSLLLHVPEINLPWTPLRVASQCGCGSAFTFSKRKYHCSYCGTVVCSTCGSYHAPLRYLATSTTSHRVCKSCSKMSNISDQQILER</sequence>
<evidence type="ECO:0000256" key="5">
    <source>
        <dbReference type="ARBA" id="ARBA00022771"/>
    </source>
</evidence>
<evidence type="ECO:0000256" key="9">
    <source>
        <dbReference type="ARBA" id="ARBA00023136"/>
    </source>
</evidence>
<evidence type="ECO:0000256" key="7">
    <source>
        <dbReference type="ARBA" id="ARBA00022833"/>
    </source>
</evidence>
<dbReference type="Pfam" id="PF21098">
    <property type="entry name" value="PH-GRAM_MTMR6-like"/>
    <property type="match status" value="1"/>
</dbReference>
<dbReference type="PANTHER" id="PTHR10807:SF8">
    <property type="entry name" value="PHOSPHATIDYLINOSITOL-3-PHOSPHATE PHOSPHATASE"/>
    <property type="match status" value="1"/>
</dbReference>
<dbReference type="GO" id="GO:0005737">
    <property type="term" value="C:cytoplasm"/>
    <property type="evidence" value="ECO:0007669"/>
    <property type="project" value="TreeGrafter"/>
</dbReference>
<name>A0A1X7UTF5_AMPQE</name>
<dbReference type="InterPro" id="IPR017455">
    <property type="entry name" value="Znf_FYVE-rel"/>
</dbReference>
<comment type="subcellular location">
    <subcellularLocation>
        <location evidence="1">Membrane</location>
    </subcellularLocation>
</comment>
<dbReference type="CDD" id="cd13210">
    <property type="entry name" value="PH-GRAM_MTMR6-like"/>
    <property type="match status" value="1"/>
</dbReference>
<feature type="binding site" evidence="12">
    <location>
        <begin position="337"/>
        <end position="343"/>
    </location>
    <ligand>
        <name>substrate</name>
    </ligand>
</feature>
<feature type="compositionally biased region" description="Basic and acidic residues" evidence="14">
    <location>
        <begin position="566"/>
        <end position="583"/>
    </location>
</feature>
<dbReference type="CDD" id="cd00065">
    <property type="entry name" value="FYVE_like_SF"/>
    <property type="match status" value="1"/>
</dbReference>
<dbReference type="PANTHER" id="PTHR10807">
    <property type="entry name" value="MYOTUBULARIN-RELATED"/>
    <property type="match status" value="1"/>
</dbReference>
<dbReference type="SMART" id="SM00064">
    <property type="entry name" value="FYVE"/>
    <property type="match status" value="1"/>
</dbReference>
<dbReference type="InterPro" id="IPR010569">
    <property type="entry name" value="Myotubularin-like_Pase_dom"/>
</dbReference>
<dbReference type="GO" id="GO:0008270">
    <property type="term" value="F:zinc ion binding"/>
    <property type="evidence" value="ECO:0007669"/>
    <property type="project" value="UniProtKB-KW"/>
</dbReference>
<evidence type="ECO:0000259" key="15">
    <source>
        <dbReference type="PROSITE" id="PS50178"/>
    </source>
</evidence>
<dbReference type="InterPro" id="IPR029021">
    <property type="entry name" value="Prot-tyrosine_phosphatase-like"/>
</dbReference>